<organism evidence="2 4">
    <name type="scientific">Winslowiella iniecta</name>
    <dbReference type="NCBI Taxonomy" id="1560201"/>
    <lineage>
        <taxon>Bacteria</taxon>
        <taxon>Pseudomonadati</taxon>
        <taxon>Pseudomonadota</taxon>
        <taxon>Gammaproteobacteria</taxon>
        <taxon>Enterobacterales</taxon>
        <taxon>Erwiniaceae</taxon>
        <taxon>Winslowiella</taxon>
    </lineage>
</organism>
<evidence type="ECO:0000313" key="2">
    <source>
        <dbReference type="EMBL" id="KOC91467.1"/>
    </source>
</evidence>
<dbReference type="OrthoDB" id="6444885at2"/>
<accession>A0A0L7T7W3</accession>
<sequence>MTQVRWESRAAIDREAIFSWLARQAGSPVVLAADEKFTRMAAILIDNPHAGAVAGKATNQRKLVIPHFPFILVYLIVDNEVRILRIFHTSRRQPSR</sequence>
<dbReference type="Proteomes" id="UP000037088">
    <property type="component" value="Unassembled WGS sequence"/>
</dbReference>
<evidence type="ECO:0000256" key="1">
    <source>
        <dbReference type="ARBA" id="ARBA00022649"/>
    </source>
</evidence>
<name>A0A0L7T7W3_9GAMM</name>
<comment type="caution">
    <text evidence="2">The sequence shown here is derived from an EMBL/GenBank/DDBJ whole genome shotgun (WGS) entry which is preliminary data.</text>
</comment>
<dbReference type="EMBL" id="JRXE01000003">
    <property type="protein sequence ID" value="KOC92072.1"/>
    <property type="molecule type" value="Genomic_DNA"/>
</dbReference>
<dbReference type="RefSeq" id="WP_052897412.1">
    <property type="nucleotide sequence ID" value="NZ_JRXE01000003.1"/>
</dbReference>
<dbReference type="Proteomes" id="UP000036851">
    <property type="component" value="Unassembled WGS sequence"/>
</dbReference>
<gene>
    <name evidence="3" type="ORF">NG42_02340</name>
    <name evidence="2" type="ORF">NG43_15685</name>
</gene>
<protein>
    <submittedName>
        <fullName evidence="2">Plasmid stabilization protein</fullName>
    </submittedName>
</protein>
<dbReference type="AlphaFoldDB" id="A0A0L7T7W3"/>
<evidence type="ECO:0000313" key="3">
    <source>
        <dbReference type="EMBL" id="KOC92072.1"/>
    </source>
</evidence>
<dbReference type="EMBL" id="JRXF01000025">
    <property type="protein sequence ID" value="KOC91467.1"/>
    <property type="molecule type" value="Genomic_DNA"/>
</dbReference>
<keyword evidence="5" id="KW-1185">Reference proteome</keyword>
<evidence type="ECO:0000313" key="4">
    <source>
        <dbReference type="Proteomes" id="UP000036851"/>
    </source>
</evidence>
<proteinExistence type="predicted"/>
<dbReference type="InterPro" id="IPR007712">
    <property type="entry name" value="RelE/ParE_toxin"/>
</dbReference>
<reference evidence="4 5" key="1">
    <citation type="journal article" date="2015" name="Int. J. Syst. Evol. Microbiol.">
        <title>Erwinia iniecta sp. nov., isolated from Russian wheat aphids (Diuraphis noxia).</title>
        <authorList>
            <person name="Campillo T."/>
            <person name="Luna E."/>
            <person name="Portier P."/>
            <person name="Fischer-Le Saux M."/>
            <person name="Lapitan N."/>
            <person name="Tisserat N.A."/>
            <person name="Leach J.E."/>
        </authorList>
    </citation>
    <scope>NUCLEOTIDE SEQUENCE [LARGE SCALE GENOMIC DNA]</scope>
    <source>
        <strain evidence="3 5">B120</strain>
        <strain evidence="2 4">B149</strain>
    </source>
</reference>
<dbReference type="PATRIC" id="fig|1560201.3.peg.501"/>
<dbReference type="Gene3D" id="3.30.2310.20">
    <property type="entry name" value="RelE-like"/>
    <property type="match status" value="1"/>
</dbReference>
<dbReference type="Pfam" id="PF05016">
    <property type="entry name" value="ParE_toxin"/>
    <property type="match status" value="1"/>
</dbReference>
<dbReference type="STRING" id="1560201.NG42_02340"/>
<dbReference type="InterPro" id="IPR035093">
    <property type="entry name" value="RelE/ParE_toxin_dom_sf"/>
</dbReference>
<evidence type="ECO:0000313" key="5">
    <source>
        <dbReference type="Proteomes" id="UP000037088"/>
    </source>
</evidence>
<keyword evidence="1" id="KW-1277">Toxin-antitoxin system</keyword>